<protein>
    <submittedName>
        <fullName evidence="2">SAM-dependent methyltransferase</fullName>
    </submittedName>
</protein>
<name>X0PFD9_9LACO</name>
<dbReference type="GO" id="GO:0008757">
    <property type="term" value="F:S-adenosylmethionine-dependent methyltransferase activity"/>
    <property type="evidence" value="ECO:0007669"/>
    <property type="project" value="InterPro"/>
</dbReference>
<dbReference type="RefSeq" id="WP_035453895.1">
    <property type="nucleotide sequence ID" value="NZ_AZGA01000066.1"/>
</dbReference>
<accession>X0PFD9</accession>
<keyword evidence="3" id="KW-1185">Reference proteome</keyword>
<reference evidence="2 3" key="1">
    <citation type="journal article" date="2015" name="Genome Announc.">
        <title>Expanding the biotechnology potential of lactobacilli through comparative genomics of 213 strains and associated genera.</title>
        <authorList>
            <person name="Sun Z."/>
            <person name="Harris H.M."/>
            <person name="McCann A."/>
            <person name="Guo C."/>
            <person name="Argimon S."/>
            <person name="Zhang W."/>
            <person name="Yang X."/>
            <person name="Jeffery I.B."/>
            <person name="Cooney J.C."/>
            <person name="Kagawa T.F."/>
            <person name="Liu W."/>
            <person name="Song Y."/>
            <person name="Salvetti E."/>
            <person name="Wrobel A."/>
            <person name="Rasinkangas P."/>
            <person name="Parkhill J."/>
            <person name="Rea M.C."/>
            <person name="O'Sullivan O."/>
            <person name="Ritari J."/>
            <person name="Douillard F.P."/>
            <person name="Paul Ross R."/>
            <person name="Yang R."/>
            <person name="Briner A.E."/>
            <person name="Felis G.E."/>
            <person name="de Vos W.M."/>
            <person name="Barrangou R."/>
            <person name="Klaenhammer T.R."/>
            <person name="Caufield P.W."/>
            <person name="Cui Y."/>
            <person name="Zhang H."/>
            <person name="O'Toole P.W."/>
        </authorList>
    </citation>
    <scope>NUCLEOTIDE SEQUENCE [LARGE SCALE GENOMIC DNA]</scope>
    <source>
        <strain evidence="2 3">DSM 18527</strain>
    </source>
</reference>
<organism evidence="2 3">
    <name type="scientific">Agrilactobacillus composti DSM 18527 = JCM 14202</name>
    <dbReference type="NCBI Taxonomy" id="1423734"/>
    <lineage>
        <taxon>Bacteria</taxon>
        <taxon>Bacillati</taxon>
        <taxon>Bacillota</taxon>
        <taxon>Bacilli</taxon>
        <taxon>Lactobacillales</taxon>
        <taxon>Lactobacillaceae</taxon>
        <taxon>Agrilactobacillus</taxon>
    </lineage>
</organism>
<dbReference type="CDD" id="cd02440">
    <property type="entry name" value="AdoMet_MTases"/>
    <property type="match status" value="1"/>
</dbReference>
<keyword evidence="2" id="KW-0808">Transferase</keyword>
<dbReference type="eggNOG" id="COG2227">
    <property type="taxonomic scope" value="Bacteria"/>
</dbReference>
<evidence type="ECO:0000313" key="2">
    <source>
        <dbReference type="EMBL" id="KRM32818.1"/>
    </source>
</evidence>
<dbReference type="OrthoDB" id="9791837at2"/>
<dbReference type="STRING" id="1423734.FC83_GL000220"/>
<dbReference type="Proteomes" id="UP000051236">
    <property type="component" value="Unassembled WGS sequence"/>
</dbReference>
<dbReference type="InterPro" id="IPR029063">
    <property type="entry name" value="SAM-dependent_MTases_sf"/>
</dbReference>
<dbReference type="Gene3D" id="3.40.50.150">
    <property type="entry name" value="Vaccinia Virus protein VP39"/>
    <property type="match status" value="1"/>
</dbReference>
<comment type="caution">
    <text evidence="2">The sequence shown here is derived from an EMBL/GenBank/DDBJ whole genome shotgun (WGS) entry which is preliminary data.</text>
</comment>
<dbReference type="PANTHER" id="PTHR43861">
    <property type="entry name" value="TRANS-ACONITATE 2-METHYLTRANSFERASE-RELATED"/>
    <property type="match status" value="1"/>
</dbReference>
<dbReference type="GO" id="GO:0032259">
    <property type="term" value="P:methylation"/>
    <property type="evidence" value="ECO:0007669"/>
    <property type="project" value="UniProtKB-KW"/>
</dbReference>
<dbReference type="PANTHER" id="PTHR43861:SF1">
    <property type="entry name" value="TRANS-ACONITATE 2-METHYLTRANSFERASE"/>
    <property type="match status" value="1"/>
</dbReference>
<evidence type="ECO:0000313" key="3">
    <source>
        <dbReference type="Proteomes" id="UP000051236"/>
    </source>
</evidence>
<gene>
    <name evidence="2" type="ORF">FC83_GL000220</name>
</gene>
<dbReference type="PATRIC" id="fig|1423734.3.peg.220"/>
<feature type="domain" description="Methyltransferase type 11" evidence="1">
    <location>
        <begin position="46"/>
        <end position="140"/>
    </location>
</feature>
<sequence length="243" mass="27575">MTDIYDDPDFFDAYSHMARSEQGLKAAGEWHELQQVLPDFTGKTVLDLGCGYGWHCRYAAEHGAKQVLGIDLSHRMIAKAKTMTKAANITYKVLSMTDIDTLQQQFDVIISSLAIHYIADYASLVQKIDACLASQGHFVMSVEHPIFTAQGQEQWVRNDAGKILYWPVDRYFDESLRETDFLNHQVAKYHRTVTTYVNTLLKQGLTLTALVEPTPTKAMQQASQEMRDELRRPMMLIVAAVKP</sequence>
<dbReference type="AlphaFoldDB" id="X0PFD9"/>
<proteinExistence type="predicted"/>
<keyword evidence="2" id="KW-0489">Methyltransferase</keyword>
<evidence type="ECO:0000259" key="1">
    <source>
        <dbReference type="Pfam" id="PF08241"/>
    </source>
</evidence>
<dbReference type="Pfam" id="PF08241">
    <property type="entry name" value="Methyltransf_11"/>
    <property type="match status" value="1"/>
</dbReference>
<dbReference type="EMBL" id="AZGA01000066">
    <property type="protein sequence ID" value="KRM32818.1"/>
    <property type="molecule type" value="Genomic_DNA"/>
</dbReference>
<dbReference type="InterPro" id="IPR013216">
    <property type="entry name" value="Methyltransf_11"/>
</dbReference>
<dbReference type="SUPFAM" id="SSF53335">
    <property type="entry name" value="S-adenosyl-L-methionine-dependent methyltransferases"/>
    <property type="match status" value="1"/>
</dbReference>